<proteinExistence type="predicted"/>
<dbReference type="GO" id="GO:0016787">
    <property type="term" value="F:hydrolase activity"/>
    <property type="evidence" value="ECO:0007669"/>
    <property type="project" value="UniProtKB-KW"/>
</dbReference>
<evidence type="ECO:0000313" key="1">
    <source>
        <dbReference type="EMBL" id="SFN29542.1"/>
    </source>
</evidence>
<dbReference type="PANTHER" id="PTHR35336:SF5">
    <property type="entry name" value="ADENOSYLCOBINAMIDE AMIDOHYDROLASE"/>
    <property type="match status" value="1"/>
</dbReference>
<protein>
    <submittedName>
        <fullName evidence="1">Adenosylcobinamide amidohydrolase</fullName>
    </submittedName>
</protein>
<dbReference type="Proteomes" id="UP000183413">
    <property type="component" value="Unassembled WGS sequence"/>
</dbReference>
<evidence type="ECO:0000313" key="2">
    <source>
        <dbReference type="Proteomes" id="UP000183413"/>
    </source>
</evidence>
<dbReference type="InterPro" id="IPR002808">
    <property type="entry name" value="AdoCbi_amidolase"/>
</dbReference>
<keyword evidence="2" id="KW-1185">Reference proteome</keyword>
<dbReference type="STRING" id="1993.SAMN04489713_1011035"/>
<gene>
    <name evidence="1" type="ORF">SAMN04489713_1011035</name>
</gene>
<name>A0A1I4XUL3_9ACTN</name>
<accession>A0A1I4XUL3</accession>
<sequence>MNIETVWREEDGARLAMTVWRPGPGHRMISSAMLGGGIGPARWVLNAQVPGAYARTDPVAHLAELAASQGLDGRGAGMLTAAPVARTVRRDDEGVSVSATVGLRVPTWAAAPAGTADPELAPLATDGASEPAPAPGTVNIVVGVPVPMSDAALVNAVVTATEAKTQALLEAGFPCTGTASDAICVVVTTGGQEEIFAGPRSTWGARIARAVHAAVRAGALDYARLLAGED</sequence>
<reference evidence="1 2" key="1">
    <citation type="submission" date="2016-10" db="EMBL/GenBank/DDBJ databases">
        <authorList>
            <person name="de Groot N.N."/>
        </authorList>
    </citation>
    <scope>NUCLEOTIDE SEQUENCE [LARGE SCALE GENOMIC DNA]</scope>
    <source>
        <strain evidence="1 2">DSM 43067</strain>
    </source>
</reference>
<dbReference type="InParanoid" id="A0A1I4XUL3"/>
<dbReference type="InterPro" id="IPR052209">
    <property type="entry name" value="CbiZ"/>
</dbReference>
<dbReference type="EMBL" id="FOVH01000001">
    <property type="protein sequence ID" value="SFN29542.1"/>
    <property type="molecule type" value="Genomic_DNA"/>
</dbReference>
<dbReference type="eggNOG" id="COG1865">
    <property type="taxonomic scope" value="Bacteria"/>
</dbReference>
<dbReference type="Pfam" id="PF01955">
    <property type="entry name" value="CbiZ"/>
    <property type="match status" value="1"/>
</dbReference>
<keyword evidence="1" id="KW-0378">Hydrolase</keyword>
<dbReference type="RefSeq" id="WP_256255213.1">
    <property type="nucleotide sequence ID" value="NZ_FOVH01000001.1"/>
</dbReference>
<dbReference type="PANTHER" id="PTHR35336">
    <property type="entry name" value="ADENOSYLCOBINAMIDE AMIDOHYDROLASE"/>
    <property type="match status" value="1"/>
</dbReference>
<dbReference type="AlphaFoldDB" id="A0A1I4XUL3"/>
<organism evidence="1 2">
    <name type="scientific">Actinomadura madurae</name>
    <dbReference type="NCBI Taxonomy" id="1993"/>
    <lineage>
        <taxon>Bacteria</taxon>
        <taxon>Bacillati</taxon>
        <taxon>Actinomycetota</taxon>
        <taxon>Actinomycetes</taxon>
        <taxon>Streptosporangiales</taxon>
        <taxon>Thermomonosporaceae</taxon>
        <taxon>Actinomadura</taxon>
    </lineage>
</organism>